<keyword evidence="14" id="KW-0408">Iron</keyword>
<feature type="disulfide bond" evidence="14">
    <location>
        <begin position="49"/>
        <end position="56"/>
    </location>
</feature>
<feature type="transmembrane region" description="Helical" evidence="15">
    <location>
        <begin position="133"/>
        <end position="158"/>
    </location>
</feature>
<comment type="subcellular location">
    <subcellularLocation>
        <location evidence="2">Membrane</location>
        <topology evidence="2">Lipid-anchor</topology>
        <topology evidence="2">GPI-anchor</topology>
    </subcellularLocation>
    <subcellularLocation>
        <location evidence="1">Membrane</location>
        <topology evidence="1">Multi-pass membrane protein</topology>
    </subcellularLocation>
    <subcellularLocation>
        <location evidence="3">Secreted</location>
    </subcellularLocation>
</comment>
<evidence type="ECO:0000256" key="15">
    <source>
        <dbReference type="SAM" id="Phobius"/>
    </source>
</evidence>
<evidence type="ECO:0000256" key="16">
    <source>
        <dbReference type="SAM" id="SignalP"/>
    </source>
</evidence>
<evidence type="ECO:0000256" key="8">
    <source>
        <dbReference type="ARBA" id="ARBA00022729"/>
    </source>
</evidence>
<feature type="chain" id="PRO_5017000783" description="CFEM domain-containing protein" evidence="16">
    <location>
        <begin position="21"/>
        <end position="457"/>
    </location>
</feature>
<protein>
    <recommendedName>
        <fullName evidence="17">CFEM domain-containing protein</fullName>
    </recommendedName>
</protein>
<dbReference type="Proteomes" id="UP000253153">
    <property type="component" value="Unassembled WGS sequence"/>
</dbReference>
<keyword evidence="10 15" id="KW-0472">Membrane</keyword>
<feature type="transmembrane region" description="Helical" evidence="15">
    <location>
        <begin position="296"/>
        <end position="320"/>
    </location>
</feature>
<dbReference type="GO" id="GO:0005576">
    <property type="term" value="C:extracellular region"/>
    <property type="evidence" value="ECO:0007669"/>
    <property type="project" value="UniProtKB-SubCell"/>
</dbReference>
<dbReference type="InterPro" id="IPR049326">
    <property type="entry name" value="Rhodopsin_dom_fungi"/>
</dbReference>
<feature type="domain" description="CFEM" evidence="17">
    <location>
        <begin position="7"/>
        <end position="118"/>
    </location>
</feature>
<feature type="disulfide bond" evidence="14">
    <location>
        <begin position="39"/>
        <end position="70"/>
    </location>
</feature>
<feature type="transmembrane region" description="Helical" evidence="15">
    <location>
        <begin position="261"/>
        <end position="284"/>
    </location>
</feature>
<dbReference type="InterPro" id="IPR008427">
    <property type="entry name" value="Extracellular_membr_CFEM_dom"/>
</dbReference>
<keyword evidence="9 15" id="KW-1133">Transmembrane helix</keyword>
<evidence type="ECO:0000256" key="13">
    <source>
        <dbReference type="ARBA" id="ARBA00038359"/>
    </source>
</evidence>
<keyword evidence="14" id="KW-0479">Metal-binding</keyword>
<dbReference type="SMART" id="SM00747">
    <property type="entry name" value="CFEM"/>
    <property type="match status" value="1"/>
</dbReference>
<dbReference type="PANTHER" id="PTHR33048:SF143">
    <property type="entry name" value="EXTRACELLULAR MEMBRANE PROTEIN CFEM DOMAIN-CONTAINING PROTEIN-RELATED"/>
    <property type="match status" value="1"/>
</dbReference>
<evidence type="ECO:0000256" key="10">
    <source>
        <dbReference type="ARBA" id="ARBA00023136"/>
    </source>
</evidence>
<feature type="binding site" description="axial binding residue" evidence="14">
    <location>
        <position position="53"/>
    </location>
    <ligand>
        <name>heme</name>
        <dbReference type="ChEBI" id="CHEBI:30413"/>
    </ligand>
    <ligandPart>
        <name>Fe</name>
        <dbReference type="ChEBI" id="CHEBI:18248"/>
    </ligandPart>
</feature>
<dbReference type="OrthoDB" id="2496787at2759"/>
<evidence type="ECO:0000256" key="4">
    <source>
        <dbReference type="ARBA" id="ARBA00010031"/>
    </source>
</evidence>
<keyword evidence="12" id="KW-0449">Lipoprotein</keyword>
<dbReference type="GeneID" id="41998042"/>
<dbReference type="RefSeq" id="XP_031013174.1">
    <property type="nucleotide sequence ID" value="XM_031162746.1"/>
</dbReference>
<feature type="disulfide bond" evidence="14">
    <location>
        <begin position="58"/>
        <end position="91"/>
    </location>
</feature>
<dbReference type="PANTHER" id="PTHR33048">
    <property type="entry name" value="PTH11-LIKE INTEGRAL MEMBRANE PROTEIN (AFU_ORTHOLOGUE AFUA_5G11245)"/>
    <property type="match status" value="1"/>
</dbReference>
<feature type="transmembrane region" description="Helical" evidence="15">
    <location>
        <begin position="178"/>
        <end position="203"/>
    </location>
</feature>
<keyword evidence="7 15" id="KW-0812">Transmembrane</keyword>
<gene>
    <name evidence="18" type="ORF">FIESC28_08608</name>
</gene>
<keyword evidence="14" id="KW-0349">Heme</keyword>
<proteinExistence type="inferred from homology"/>
<dbReference type="AlphaFoldDB" id="A0A366R5Q2"/>
<evidence type="ECO:0000313" key="18">
    <source>
        <dbReference type="EMBL" id="RBR12484.1"/>
    </source>
</evidence>
<dbReference type="Pfam" id="PF05730">
    <property type="entry name" value="CFEM"/>
    <property type="match status" value="1"/>
</dbReference>
<dbReference type="GO" id="GO:0098552">
    <property type="term" value="C:side of membrane"/>
    <property type="evidence" value="ECO:0007669"/>
    <property type="project" value="UniProtKB-KW"/>
</dbReference>
<evidence type="ECO:0000256" key="12">
    <source>
        <dbReference type="ARBA" id="ARBA00023288"/>
    </source>
</evidence>
<comment type="similarity">
    <text evidence="13">Belongs to the SAT4 family.</text>
</comment>
<evidence type="ECO:0000256" key="9">
    <source>
        <dbReference type="ARBA" id="ARBA00022989"/>
    </source>
</evidence>
<evidence type="ECO:0000256" key="2">
    <source>
        <dbReference type="ARBA" id="ARBA00004589"/>
    </source>
</evidence>
<comment type="caution">
    <text evidence="18">The sequence shown here is derived from an EMBL/GenBank/DDBJ whole genome shotgun (WGS) entry which is preliminary data.</text>
</comment>
<evidence type="ECO:0000256" key="11">
    <source>
        <dbReference type="ARBA" id="ARBA00023157"/>
    </source>
</evidence>
<dbReference type="InterPro" id="IPR052337">
    <property type="entry name" value="SAT4-like"/>
</dbReference>
<keyword evidence="11 14" id="KW-1015">Disulfide bond</keyword>
<evidence type="ECO:0000256" key="7">
    <source>
        <dbReference type="ARBA" id="ARBA00022692"/>
    </source>
</evidence>
<evidence type="ECO:0000256" key="14">
    <source>
        <dbReference type="PROSITE-ProRule" id="PRU01356"/>
    </source>
</evidence>
<feature type="disulfide bond" evidence="14">
    <location>
        <begin position="35"/>
        <end position="75"/>
    </location>
</feature>
<feature type="transmembrane region" description="Helical" evidence="15">
    <location>
        <begin position="215"/>
        <end position="235"/>
    </location>
</feature>
<evidence type="ECO:0000256" key="3">
    <source>
        <dbReference type="ARBA" id="ARBA00004613"/>
    </source>
</evidence>
<keyword evidence="6" id="KW-0336">GPI-anchor</keyword>
<comment type="similarity">
    <text evidence="4">Belongs to the RBT5 family.</text>
</comment>
<evidence type="ECO:0000259" key="17">
    <source>
        <dbReference type="PROSITE" id="PS52012"/>
    </source>
</evidence>
<organism evidence="18 19">
    <name type="scientific">Fusarium coffeatum</name>
    <dbReference type="NCBI Taxonomy" id="231269"/>
    <lineage>
        <taxon>Eukaryota</taxon>
        <taxon>Fungi</taxon>
        <taxon>Dikarya</taxon>
        <taxon>Ascomycota</taxon>
        <taxon>Pezizomycotina</taxon>
        <taxon>Sordariomycetes</taxon>
        <taxon>Hypocreomycetidae</taxon>
        <taxon>Hypocreales</taxon>
        <taxon>Nectriaceae</taxon>
        <taxon>Fusarium</taxon>
        <taxon>Fusarium incarnatum-equiseti species complex</taxon>
    </lineage>
</organism>
<keyword evidence="5" id="KW-0964">Secreted</keyword>
<name>A0A366R5Q2_9HYPO</name>
<evidence type="ECO:0000256" key="1">
    <source>
        <dbReference type="ARBA" id="ARBA00004141"/>
    </source>
</evidence>
<keyword evidence="6" id="KW-0325">Glycoprotein</keyword>
<accession>A0A366R5Q2</accession>
<keyword evidence="8 16" id="KW-0732">Signal</keyword>
<evidence type="ECO:0000256" key="5">
    <source>
        <dbReference type="ARBA" id="ARBA00022525"/>
    </source>
</evidence>
<sequence length="457" mass="51333">MRLFNGIFALIVVSVSLASAQSSDSSAILATIPPCAVKCLVASVRNSTCDLFDTECTCNNQELQADIEKCVIASCTIRESLTTKNASMTMCHEPIRSRQHELLVINATMGVFAGLFVLQRFMSKLFMKLSFGLDDLFIGLSMLLIIPCIVINVDGLIPNGLGRDIWTVQPDQITTFGLYFYIMTILYFTLQTFLKLAMISFFLRIFPTRGVRRTLYATAAFNCLYGLVYIFIAVFQCQPINLFWNRWQHKEEVGKCLNINYMTWSSGAFTVALDMWILCIPLSQLKKLNLDWKKKVGVGIMFSVGLFVTIVSILRVITTIKFTAGDGANNATWEYVEFDVWSTIEIATGVVCACLPSLRLLLVRIFPKLGGSSARNYYQHDSNNFHKDQPGCTCSLSQPLGSSSEADKTSRDRRIDSVGITRDRTYEVEFGKIDTDETELVYMKDLNQDLASTKYNV</sequence>
<dbReference type="Pfam" id="PF20684">
    <property type="entry name" value="Fung_rhodopsin"/>
    <property type="match status" value="1"/>
</dbReference>
<dbReference type="GO" id="GO:0046872">
    <property type="term" value="F:metal ion binding"/>
    <property type="evidence" value="ECO:0007669"/>
    <property type="project" value="UniProtKB-UniRule"/>
</dbReference>
<keyword evidence="19" id="KW-1185">Reference proteome</keyword>
<dbReference type="PROSITE" id="PS52012">
    <property type="entry name" value="CFEM"/>
    <property type="match status" value="1"/>
</dbReference>
<dbReference type="EMBL" id="QKXC01000198">
    <property type="protein sequence ID" value="RBR12484.1"/>
    <property type="molecule type" value="Genomic_DNA"/>
</dbReference>
<evidence type="ECO:0000256" key="6">
    <source>
        <dbReference type="ARBA" id="ARBA00022622"/>
    </source>
</evidence>
<feature type="transmembrane region" description="Helical" evidence="15">
    <location>
        <begin position="102"/>
        <end position="121"/>
    </location>
</feature>
<evidence type="ECO:0000313" key="19">
    <source>
        <dbReference type="Proteomes" id="UP000253153"/>
    </source>
</evidence>
<reference evidence="18 19" key="1">
    <citation type="submission" date="2018-06" db="EMBL/GenBank/DDBJ databases">
        <title>Fusarium incarnatum-equiseti species complex species 28.</title>
        <authorList>
            <person name="Gardiner D.M."/>
        </authorList>
    </citation>
    <scope>NUCLEOTIDE SEQUENCE [LARGE SCALE GENOMIC DNA]</scope>
    <source>
        <strain evidence="18 19">FIESC_28</strain>
    </source>
</reference>
<feature type="signal peptide" evidence="16">
    <location>
        <begin position="1"/>
        <end position="20"/>
    </location>
</feature>